<evidence type="ECO:0008006" key="3">
    <source>
        <dbReference type="Google" id="ProtNLM"/>
    </source>
</evidence>
<dbReference type="AlphaFoldDB" id="A0AAN2XIA0"/>
<organism evidence="1 2">
    <name type="scientific">Listeria monocytogenes</name>
    <dbReference type="NCBI Taxonomy" id="1639"/>
    <lineage>
        <taxon>Bacteria</taxon>
        <taxon>Bacillati</taxon>
        <taxon>Bacillota</taxon>
        <taxon>Bacilli</taxon>
        <taxon>Bacillales</taxon>
        <taxon>Listeriaceae</taxon>
        <taxon>Listeria</taxon>
    </lineage>
</organism>
<name>A0AAN2XIA0_LISMN</name>
<dbReference type="RefSeq" id="WP_134056131.1">
    <property type="nucleotide sequence ID" value="NZ_CP110922.1"/>
</dbReference>
<evidence type="ECO:0000313" key="1">
    <source>
        <dbReference type="EMBL" id="EAG4462826.1"/>
    </source>
</evidence>
<protein>
    <recommendedName>
        <fullName evidence="3">Phage protein</fullName>
    </recommendedName>
</protein>
<dbReference type="EMBL" id="AABBZO010000013">
    <property type="protein sequence ID" value="EAG4462826.1"/>
    <property type="molecule type" value="Genomic_DNA"/>
</dbReference>
<comment type="caution">
    <text evidence="1">The sequence shown here is derived from an EMBL/GenBank/DDBJ whole genome shotgun (WGS) entry which is preliminary data.</text>
</comment>
<dbReference type="Proteomes" id="UP000528151">
    <property type="component" value="Unassembled WGS sequence"/>
</dbReference>
<gene>
    <name evidence="1" type="ORF">CA369_11050</name>
</gene>
<reference evidence="1 2" key="1">
    <citation type="submission" date="2018-06" db="EMBL/GenBank/DDBJ databases">
        <authorList>
            <consortium name="GenomeTrakr: Next Generation Sequencing Network for Food Pathogen Tracability"/>
        </authorList>
    </citation>
    <scope>NUCLEOTIDE SEQUENCE [LARGE SCALE GENOMIC DNA]</scope>
    <source>
        <strain evidence="1 2">CFSAN063727</strain>
    </source>
</reference>
<proteinExistence type="predicted"/>
<sequence length="187" mass="21642">MMQTIISLAILGIVAFIGYWAKDLPGIYKAITVENKRKFNELDIQRESFFRQLRGDDLANTFGEWVSAYTDMDEFVEKAPTILKDMQKKVIMYGSPKTVSILAMLSQHTYIGSGEEDVGKGTRFDNYKLMLYIANLIASLKFDFTGYKIDPMDIVRVRITDYKENETQFKENQQKIETEIQKLGYEL</sequence>
<accession>A0AAN2XIA0</accession>
<evidence type="ECO:0000313" key="2">
    <source>
        <dbReference type="Proteomes" id="UP000528151"/>
    </source>
</evidence>